<accession>A0ABU8WJ96</accession>
<reference evidence="2 3" key="1">
    <citation type="submission" date="2024-03" db="EMBL/GenBank/DDBJ databases">
        <title>Novel species of the genus Variovorax.</title>
        <authorList>
            <person name="Liu Q."/>
            <person name="Xin Y.-H."/>
        </authorList>
    </citation>
    <scope>NUCLEOTIDE SEQUENCE [LARGE SCALE GENOMIC DNA]</scope>
    <source>
        <strain evidence="2 3">KACC 18900</strain>
    </source>
</reference>
<dbReference type="RefSeq" id="WP_340342706.1">
    <property type="nucleotide sequence ID" value="NZ_JBBKZT010000005.1"/>
</dbReference>
<name>A0ABU8WJ96_9BURK</name>
<gene>
    <name evidence="2" type="ORF">WKW82_13060</name>
</gene>
<evidence type="ECO:0000256" key="1">
    <source>
        <dbReference type="SAM" id="MobiDB-lite"/>
    </source>
</evidence>
<protein>
    <submittedName>
        <fullName evidence="2">Uncharacterized protein</fullName>
    </submittedName>
</protein>
<evidence type="ECO:0000313" key="3">
    <source>
        <dbReference type="Proteomes" id="UP001385892"/>
    </source>
</evidence>
<organism evidence="2 3">
    <name type="scientific">Variovorax rhizosphaerae</name>
    <dbReference type="NCBI Taxonomy" id="1836200"/>
    <lineage>
        <taxon>Bacteria</taxon>
        <taxon>Pseudomonadati</taxon>
        <taxon>Pseudomonadota</taxon>
        <taxon>Betaproteobacteria</taxon>
        <taxon>Burkholderiales</taxon>
        <taxon>Comamonadaceae</taxon>
        <taxon>Variovorax</taxon>
    </lineage>
</organism>
<feature type="region of interest" description="Disordered" evidence="1">
    <location>
        <begin position="1"/>
        <end position="30"/>
    </location>
</feature>
<evidence type="ECO:0000313" key="2">
    <source>
        <dbReference type="EMBL" id="MEJ8847581.1"/>
    </source>
</evidence>
<comment type="caution">
    <text evidence="2">The sequence shown here is derived from an EMBL/GenBank/DDBJ whole genome shotgun (WGS) entry which is preliminary data.</text>
</comment>
<proteinExistence type="predicted"/>
<dbReference type="Proteomes" id="UP001385892">
    <property type="component" value="Unassembled WGS sequence"/>
</dbReference>
<sequence length="82" mass="8757">MSGEPHDESSDATDPEPGDANLTAGTRQGSAQHVASNVFDLYVSPIISGYHFSQTEQPQEADGDRDAGLLTPLHSLCLWEMG</sequence>
<dbReference type="EMBL" id="JBBKZT010000005">
    <property type="protein sequence ID" value="MEJ8847581.1"/>
    <property type="molecule type" value="Genomic_DNA"/>
</dbReference>
<keyword evidence="3" id="KW-1185">Reference proteome</keyword>